<dbReference type="Gene3D" id="1.10.1380.10">
    <property type="entry name" value="Neutral endopeptidase , domain2"/>
    <property type="match status" value="1"/>
</dbReference>
<dbReference type="GO" id="GO:0016485">
    <property type="term" value="P:protein processing"/>
    <property type="evidence" value="ECO:0007669"/>
    <property type="project" value="TreeGrafter"/>
</dbReference>
<keyword evidence="7" id="KW-0862">Zinc</keyword>
<dbReference type="InterPro" id="IPR024079">
    <property type="entry name" value="MetalloPept_cat_dom_sf"/>
</dbReference>
<keyword evidence="9" id="KW-1133">Transmembrane helix</keyword>
<dbReference type="InterPro" id="IPR000718">
    <property type="entry name" value="Peptidase_M13"/>
</dbReference>
<feature type="domain" description="Peptidase M13 C-terminal" evidence="10">
    <location>
        <begin position="582"/>
        <end position="786"/>
    </location>
</feature>
<dbReference type="PANTHER" id="PTHR11733:SF133">
    <property type="entry name" value="PHOSPHATE-REGULATING NEUTRAL ENDOPEPTIDASE PHEX"/>
    <property type="match status" value="1"/>
</dbReference>
<evidence type="ECO:0000256" key="3">
    <source>
        <dbReference type="ARBA" id="ARBA00007357"/>
    </source>
</evidence>
<evidence type="ECO:0000256" key="8">
    <source>
        <dbReference type="ARBA" id="ARBA00023049"/>
    </source>
</evidence>
<keyword evidence="9" id="KW-0472">Membrane</keyword>
<sequence length="787" mass="90760">MEETSSNTSKDGNQLTTFSTDELVEVDSRKLFKSPTKLSVFFAILAILFFIIMVVFIILYFNKQPKICTSQECLRTASNYRSSMNDSVDPCDNFYEFVCGRWSEEHPNHFWESSFYSASIIREKIVIDSVNILSEEMDIDNEPEAVKKSKHFYKSCLDIETRDKMGIAVIYPYLEKMNLPIVPSFMTTGNKSDVKFNWMLTDTLAKQILQMDIFIGYVIGPNMFNSSQNVLSVGNTLRKSPLPRHKITWENVKEFGNKDNDTAKELARNLNINLITYVMNELILNKTGQKAVGDLLKEAADVIIEMSDLIDEIITNTTNSNQQEEQEEDKFSITVENLQNEIIDYLKKPNHNFFTTYFSYLFNNTNVTINNASDLIYVTKGDVNYLKRIMDYLAELPDINIELYMWWSTVSAMMFNTSSDIASYILKQVSAFSGNYTSIVSQPRSVSCTLLLVERGFLQYAISYALADRSFQKETISKVENMMLEIKQEFSNSVKSLTWIDSKTKDAIFEKLKEMFTLIGYPNWMFEKGELDKYYKSIIIKPDTFLENMVNIITSDAKENMNLLRETPKRDDWCGNPAVVDSYYVPSRNSLDILMGIIHFPLYNLGLEALNYGAIGTILGHEMIHGFDNNGRKYDKNGNKKQWWTNQTIKNFENLTECFVKQYEDFIVPGVKEHVNGKLSLGENLADNGGLNQAFKAYTNYIRKYGKEPKLPGFENYNNYQLFFIAYANHWCTTTNAQDLKERLHFDVHSPPFIRVLGALQNSESFANTFECPEDSPMNPKKKCKIW</sequence>
<dbReference type="PROSITE" id="PS51885">
    <property type="entry name" value="NEPRILYSIN"/>
    <property type="match status" value="1"/>
</dbReference>
<evidence type="ECO:0000259" key="10">
    <source>
        <dbReference type="Pfam" id="PF01431"/>
    </source>
</evidence>
<evidence type="ECO:0000256" key="6">
    <source>
        <dbReference type="ARBA" id="ARBA00022801"/>
    </source>
</evidence>
<feature type="transmembrane region" description="Helical" evidence="9">
    <location>
        <begin position="38"/>
        <end position="61"/>
    </location>
</feature>
<dbReference type="InterPro" id="IPR018497">
    <property type="entry name" value="Peptidase_M13_C"/>
</dbReference>
<keyword evidence="8" id="KW-0482">Metalloprotease</keyword>
<evidence type="ECO:0008006" key="14">
    <source>
        <dbReference type="Google" id="ProtNLM"/>
    </source>
</evidence>
<feature type="domain" description="Peptidase M13 N-terminal" evidence="11">
    <location>
        <begin position="90"/>
        <end position="522"/>
    </location>
</feature>
<dbReference type="InterPro" id="IPR042089">
    <property type="entry name" value="Peptidase_M13_dom_2"/>
</dbReference>
<evidence type="ECO:0000313" key="12">
    <source>
        <dbReference type="EMBL" id="CAH1115506.1"/>
    </source>
</evidence>
<evidence type="ECO:0000256" key="2">
    <source>
        <dbReference type="ARBA" id="ARBA00004401"/>
    </source>
</evidence>
<dbReference type="Gene3D" id="3.40.390.10">
    <property type="entry name" value="Collagenase (Catalytic Domain)"/>
    <property type="match status" value="1"/>
</dbReference>
<evidence type="ECO:0000256" key="1">
    <source>
        <dbReference type="ARBA" id="ARBA00001947"/>
    </source>
</evidence>
<dbReference type="AlphaFoldDB" id="A0A9P0GMR3"/>
<reference evidence="12" key="1">
    <citation type="submission" date="2022-01" db="EMBL/GenBank/DDBJ databases">
        <authorList>
            <person name="King R."/>
        </authorList>
    </citation>
    <scope>NUCLEOTIDE SEQUENCE</scope>
</reference>
<dbReference type="EMBL" id="OV651821">
    <property type="protein sequence ID" value="CAH1115506.1"/>
    <property type="molecule type" value="Genomic_DNA"/>
</dbReference>
<comment type="similarity">
    <text evidence="3">Belongs to the peptidase M13 family.</text>
</comment>
<dbReference type="Pfam" id="PF01431">
    <property type="entry name" value="Peptidase_M13"/>
    <property type="match status" value="1"/>
</dbReference>
<proteinExistence type="inferred from homology"/>
<dbReference type="Proteomes" id="UP001153636">
    <property type="component" value="Chromosome 9"/>
</dbReference>
<dbReference type="PRINTS" id="PR00786">
    <property type="entry name" value="NEPRILYSIN"/>
</dbReference>
<keyword evidence="13" id="KW-1185">Reference proteome</keyword>
<dbReference type="Pfam" id="PF05649">
    <property type="entry name" value="Peptidase_M13_N"/>
    <property type="match status" value="1"/>
</dbReference>
<evidence type="ECO:0000256" key="5">
    <source>
        <dbReference type="ARBA" id="ARBA00022723"/>
    </source>
</evidence>
<dbReference type="InterPro" id="IPR008753">
    <property type="entry name" value="Peptidase_M13_N"/>
</dbReference>
<keyword evidence="5" id="KW-0479">Metal-binding</keyword>
<evidence type="ECO:0000256" key="7">
    <source>
        <dbReference type="ARBA" id="ARBA00022833"/>
    </source>
</evidence>
<evidence type="ECO:0000256" key="4">
    <source>
        <dbReference type="ARBA" id="ARBA00022670"/>
    </source>
</evidence>
<protein>
    <recommendedName>
        <fullName evidence="14">Endothelin-converting enzyme 1</fullName>
    </recommendedName>
</protein>
<dbReference type="OrthoDB" id="6475849at2759"/>
<evidence type="ECO:0000259" key="11">
    <source>
        <dbReference type="Pfam" id="PF05649"/>
    </source>
</evidence>
<accession>A0A9P0GMR3</accession>
<dbReference type="CDD" id="cd08662">
    <property type="entry name" value="M13"/>
    <property type="match status" value="1"/>
</dbReference>
<dbReference type="SUPFAM" id="SSF55486">
    <property type="entry name" value="Metalloproteases ('zincins'), catalytic domain"/>
    <property type="match status" value="1"/>
</dbReference>
<gene>
    <name evidence="12" type="ORF">PSYICH_LOCUS15470</name>
</gene>
<keyword evidence="9" id="KW-0812">Transmembrane</keyword>
<organism evidence="12 13">
    <name type="scientific">Psylliodes chrysocephalus</name>
    <dbReference type="NCBI Taxonomy" id="3402493"/>
    <lineage>
        <taxon>Eukaryota</taxon>
        <taxon>Metazoa</taxon>
        <taxon>Ecdysozoa</taxon>
        <taxon>Arthropoda</taxon>
        <taxon>Hexapoda</taxon>
        <taxon>Insecta</taxon>
        <taxon>Pterygota</taxon>
        <taxon>Neoptera</taxon>
        <taxon>Endopterygota</taxon>
        <taxon>Coleoptera</taxon>
        <taxon>Polyphaga</taxon>
        <taxon>Cucujiformia</taxon>
        <taxon>Chrysomeloidea</taxon>
        <taxon>Chrysomelidae</taxon>
        <taxon>Galerucinae</taxon>
        <taxon>Alticini</taxon>
        <taxon>Psylliodes</taxon>
    </lineage>
</organism>
<evidence type="ECO:0000313" key="13">
    <source>
        <dbReference type="Proteomes" id="UP001153636"/>
    </source>
</evidence>
<keyword evidence="4" id="KW-0645">Protease</keyword>
<dbReference type="GO" id="GO:0005886">
    <property type="term" value="C:plasma membrane"/>
    <property type="evidence" value="ECO:0007669"/>
    <property type="project" value="UniProtKB-SubCell"/>
</dbReference>
<dbReference type="GO" id="GO:0046872">
    <property type="term" value="F:metal ion binding"/>
    <property type="evidence" value="ECO:0007669"/>
    <property type="project" value="UniProtKB-KW"/>
</dbReference>
<comment type="cofactor">
    <cofactor evidence="1">
        <name>Zn(2+)</name>
        <dbReference type="ChEBI" id="CHEBI:29105"/>
    </cofactor>
</comment>
<dbReference type="PANTHER" id="PTHR11733">
    <property type="entry name" value="ZINC METALLOPROTEASE FAMILY M13 NEPRILYSIN-RELATED"/>
    <property type="match status" value="1"/>
</dbReference>
<evidence type="ECO:0000256" key="9">
    <source>
        <dbReference type="SAM" id="Phobius"/>
    </source>
</evidence>
<comment type="subcellular location">
    <subcellularLocation>
        <location evidence="2">Cell membrane</location>
        <topology evidence="2">Single-pass type II membrane protein</topology>
    </subcellularLocation>
</comment>
<name>A0A9P0GMR3_9CUCU</name>
<dbReference type="GO" id="GO:0004222">
    <property type="term" value="F:metalloendopeptidase activity"/>
    <property type="evidence" value="ECO:0007669"/>
    <property type="project" value="InterPro"/>
</dbReference>
<keyword evidence="6" id="KW-0378">Hydrolase</keyword>